<evidence type="ECO:0000313" key="14">
    <source>
        <dbReference type="EMBL" id="CAD5124823.1"/>
    </source>
</evidence>
<evidence type="ECO:0000256" key="9">
    <source>
        <dbReference type="ARBA" id="ARBA00023136"/>
    </source>
</evidence>
<dbReference type="EC" id="2.4.1.-" evidence="11"/>
<dbReference type="GO" id="GO:0006688">
    <property type="term" value="P:glycosphingolipid biosynthetic process"/>
    <property type="evidence" value="ECO:0007669"/>
    <property type="project" value="TreeGrafter"/>
</dbReference>
<dbReference type="InterPro" id="IPR027995">
    <property type="entry name" value="Galactosyl_T_N"/>
</dbReference>
<dbReference type="Pfam" id="PF13733">
    <property type="entry name" value="Glyco_transf_7N"/>
    <property type="match status" value="1"/>
</dbReference>
<evidence type="ECO:0000259" key="13">
    <source>
        <dbReference type="Pfam" id="PF13733"/>
    </source>
</evidence>
<dbReference type="GO" id="GO:0016020">
    <property type="term" value="C:membrane"/>
    <property type="evidence" value="ECO:0007669"/>
    <property type="project" value="UniProtKB-SubCell"/>
</dbReference>
<keyword evidence="4 11" id="KW-0328">Glycosyltransferase</keyword>
<dbReference type="AlphaFoldDB" id="A0A7I8W9P1"/>
<dbReference type="GO" id="GO:0005975">
    <property type="term" value="P:carbohydrate metabolic process"/>
    <property type="evidence" value="ECO:0007669"/>
    <property type="project" value="InterPro"/>
</dbReference>
<evidence type="ECO:0000256" key="10">
    <source>
        <dbReference type="ARBA" id="ARBA00023180"/>
    </source>
</evidence>
<comment type="similarity">
    <text evidence="3 11">Belongs to the glycosyltransferase 7 family.</text>
</comment>
<protein>
    <recommendedName>
        <fullName evidence="11">Beta-1,4-galactosyltransferase</fullName>
        <ecNumber evidence="11">2.4.1.-</ecNumber>
    </recommendedName>
</protein>
<evidence type="ECO:0000256" key="7">
    <source>
        <dbReference type="ARBA" id="ARBA00022968"/>
    </source>
</evidence>
<keyword evidence="10 11" id="KW-0325">Glycoprotein</keyword>
<gene>
    <name evidence="14" type="ORF">DGYR_LOCUS12306</name>
</gene>
<keyword evidence="9" id="KW-0472">Membrane</keyword>
<dbReference type="Gene3D" id="3.90.550.10">
    <property type="entry name" value="Spore Coat Polysaccharide Biosynthesis Protein SpsA, Chain A"/>
    <property type="match status" value="1"/>
</dbReference>
<dbReference type="PANTHER" id="PTHR19300:SF57">
    <property type="entry name" value="BETA-1,4-N-ACETYLGALACTOSAMINYLTRANSFERASE"/>
    <property type="match status" value="1"/>
</dbReference>
<sequence>MFHLEHMEESRSRDRLTRKEMFKITGQPKIYQYQTNTLKHTNKKVIEKRFWSKDDAEVAMAYYKNTYLKTCNIFMKRLANKSSICDCDPKLKGHKAIVDYNVRNYDWVNIDKKHLNIHLGGEFKPSHCNAIQKIAIVIPYRDRMEHLKILVNHLHKVLPKQNIHYKIFVIEQSAPLLLNKGAIMNIGYLVAQQYFVPDCIIFHDVDMLLEDKRHMYNCIQSPRHMGAHVDKFNYTQLYKNVGGVFAIKPHQFRKVNGYHILFYGWGDEDMDMLQRLLISRLIPVKWPVPLSRYSMIKHSADVFYPKNQFRKSFLMHESNYHKLSYRDYGLSKLKYGVNWIKKFFKALNSFYKVKGSCLRRRQDKIGQYSLIVCVDLCLEDEKCKGFVFNAQNIGPCLRLMNRICDKDKLQGIDDTVMYIKKNPFY</sequence>
<comment type="pathway">
    <text evidence="2 11">Protein modification; protein glycosylation.</text>
</comment>
<evidence type="ECO:0000256" key="3">
    <source>
        <dbReference type="ARBA" id="ARBA00005735"/>
    </source>
</evidence>
<evidence type="ECO:0000256" key="8">
    <source>
        <dbReference type="ARBA" id="ARBA00022989"/>
    </source>
</evidence>
<evidence type="ECO:0000256" key="1">
    <source>
        <dbReference type="ARBA" id="ARBA00004606"/>
    </source>
</evidence>
<proteinExistence type="inferred from homology"/>
<reference evidence="14 15" key="1">
    <citation type="submission" date="2020-08" db="EMBL/GenBank/DDBJ databases">
        <authorList>
            <person name="Hejnol A."/>
        </authorList>
    </citation>
    <scope>NUCLEOTIDE SEQUENCE [LARGE SCALE GENOMIC DNA]</scope>
</reference>
<evidence type="ECO:0000256" key="6">
    <source>
        <dbReference type="ARBA" id="ARBA00022692"/>
    </source>
</evidence>
<feature type="domain" description="Galactosyltransferase N-terminal" evidence="13">
    <location>
        <begin position="89"/>
        <end position="218"/>
    </location>
</feature>
<dbReference type="GO" id="GO:0033842">
    <property type="term" value="F:N-acetyl-beta-glucosaminyl-derivative 4-beta-N-acetylgalactosaminyltransferase activity"/>
    <property type="evidence" value="ECO:0007669"/>
    <property type="project" value="TreeGrafter"/>
</dbReference>
<dbReference type="InterPro" id="IPR003859">
    <property type="entry name" value="Galactosyl_T"/>
</dbReference>
<dbReference type="PANTHER" id="PTHR19300">
    <property type="entry name" value="BETA-1,4-GALACTOSYLTRANSFERASE"/>
    <property type="match status" value="1"/>
</dbReference>
<dbReference type="OrthoDB" id="10016069at2759"/>
<keyword evidence="7 11" id="KW-0735">Signal-anchor</keyword>
<keyword evidence="6" id="KW-0812">Transmembrane</keyword>
<dbReference type="PRINTS" id="PR02050">
    <property type="entry name" value="B14GALTRFASE"/>
</dbReference>
<feature type="domain" description="Galactosyltransferase C-terminal" evidence="12">
    <location>
        <begin position="223"/>
        <end position="298"/>
    </location>
</feature>
<comment type="caution">
    <text evidence="14">The sequence shown here is derived from an EMBL/GenBank/DDBJ whole genome shotgun (WGS) entry which is preliminary data.</text>
</comment>
<name>A0A7I8W9P1_9ANNE</name>
<dbReference type="Pfam" id="PF02709">
    <property type="entry name" value="Glyco_transf_7C"/>
    <property type="match status" value="1"/>
</dbReference>
<comment type="function">
    <text evidence="11">Catalyses the transfer of galactose onto proteins or lipids.</text>
</comment>
<dbReference type="Proteomes" id="UP000549394">
    <property type="component" value="Unassembled WGS sequence"/>
</dbReference>
<evidence type="ECO:0000256" key="4">
    <source>
        <dbReference type="ARBA" id="ARBA00022676"/>
    </source>
</evidence>
<keyword evidence="15" id="KW-1185">Reference proteome</keyword>
<accession>A0A7I8W9P1</accession>
<keyword evidence="8" id="KW-1133">Transmembrane helix</keyword>
<evidence type="ECO:0000256" key="2">
    <source>
        <dbReference type="ARBA" id="ARBA00004922"/>
    </source>
</evidence>
<dbReference type="SUPFAM" id="SSF53448">
    <property type="entry name" value="Nucleotide-diphospho-sugar transferases"/>
    <property type="match status" value="1"/>
</dbReference>
<evidence type="ECO:0000313" key="15">
    <source>
        <dbReference type="Proteomes" id="UP000549394"/>
    </source>
</evidence>
<dbReference type="GO" id="GO:0005794">
    <property type="term" value="C:Golgi apparatus"/>
    <property type="evidence" value="ECO:0007669"/>
    <property type="project" value="TreeGrafter"/>
</dbReference>
<keyword evidence="5 11" id="KW-0808">Transferase</keyword>
<dbReference type="EMBL" id="CAJFCJ010000023">
    <property type="protein sequence ID" value="CAD5124823.1"/>
    <property type="molecule type" value="Genomic_DNA"/>
</dbReference>
<dbReference type="GO" id="GO:0008378">
    <property type="term" value="F:galactosyltransferase activity"/>
    <property type="evidence" value="ECO:0007669"/>
    <property type="project" value="TreeGrafter"/>
</dbReference>
<evidence type="ECO:0000259" key="12">
    <source>
        <dbReference type="Pfam" id="PF02709"/>
    </source>
</evidence>
<dbReference type="UniPathway" id="UPA00378"/>
<comment type="subcellular location">
    <subcellularLocation>
        <location evidence="1">Membrane</location>
        <topology evidence="1">Single-pass type II membrane protein</topology>
    </subcellularLocation>
</comment>
<evidence type="ECO:0000256" key="5">
    <source>
        <dbReference type="ARBA" id="ARBA00022679"/>
    </source>
</evidence>
<organism evidence="14 15">
    <name type="scientific">Dimorphilus gyrociliatus</name>
    <dbReference type="NCBI Taxonomy" id="2664684"/>
    <lineage>
        <taxon>Eukaryota</taxon>
        <taxon>Metazoa</taxon>
        <taxon>Spiralia</taxon>
        <taxon>Lophotrochozoa</taxon>
        <taxon>Annelida</taxon>
        <taxon>Polychaeta</taxon>
        <taxon>Polychaeta incertae sedis</taxon>
        <taxon>Dinophilidae</taxon>
        <taxon>Dimorphilus</taxon>
    </lineage>
</organism>
<dbReference type="InterPro" id="IPR027791">
    <property type="entry name" value="Galactosyl_T_C"/>
</dbReference>
<dbReference type="InterPro" id="IPR029044">
    <property type="entry name" value="Nucleotide-diphossugar_trans"/>
</dbReference>
<evidence type="ECO:0000256" key="11">
    <source>
        <dbReference type="RuleBase" id="RU368121"/>
    </source>
</evidence>